<protein>
    <submittedName>
        <fullName evidence="4">Putative N-acetyltransferase</fullName>
    </submittedName>
</protein>
<dbReference type="GO" id="GO:0016747">
    <property type="term" value="F:acyltransferase activity, transferring groups other than amino-acyl groups"/>
    <property type="evidence" value="ECO:0007669"/>
    <property type="project" value="InterPro"/>
</dbReference>
<feature type="domain" description="N-acetyltransferase" evidence="3">
    <location>
        <begin position="29"/>
        <end position="191"/>
    </location>
</feature>
<evidence type="ECO:0000313" key="4">
    <source>
        <dbReference type="EMBL" id="ACY25440.1"/>
    </source>
</evidence>
<dbReference type="SUPFAM" id="SSF55729">
    <property type="entry name" value="Acyl-CoA N-acyltransferases (Nat)"/>
    <property type="match status" value="1"/>
</dbReference>
<proteinExistence type="predicted"/>
<evidence type="ECO:0000256" key="2">
    <source>
        <dbReference type="ARBA" id="ARBA00023315"/>
    </source>
</evidence>
<keyword evidence="1 4" id="KW-0808">Transferase</keyword>
<sequence length="201" mass="22295">MATDASARQAALIARRYPSRATLRGGREIDVRLMSNADKSRFLAFARSLSRDDLLYLPWDITDERVVDRWLENIVNHSTTTVLAIDQDHIVGEASLVHNEAGWTEHIGEIRVTVNSQIRGQGLGRFLAEEIFAIADSIGLERISARMSHDQGSAQAVFQSLGFEPVATLPGWVVARDGRLRDLVVMAYDLRARGAPTSAQR</sequence>
<dbReference type="InterPro" id="IPR050832">
    <property type="entry name" value="Bact_Acetyltransf"/>
</dbReference>
<dbReference type="InterPro" id="IPR000182">
    <property type="entry name" value="GNAT_dom"/>
</dbReference>
<dbReference type="InterPro" id="IPR016181">
    <property type="entry name" value="Acyl_CoA_acyltransferase"/>
</dbReference>
<dbReference type="AlphaFoldDB" id="E0X6N4"/>
<dbReference type="Pfam" id="PF00583">
    <property type="entry name" value="Acetyltransf_1"/>
    <property type="match status" value="1"/>
</dbReference>
<keyword evidence="2" id="KW-0012">Acyltransferase</keyword>
<dbReference type="PANTHER" id="PTHR43877:SF1">
    <property type="entry name" value="ACETYLTRANSFERASE"/>
    <property type="match status" value="1"/>
</dbReference>
<reference evidence="4" key="1">
    <citation type="submission" date="2009-08" db="EMBL/GenBank/DDBJ databases">
        <title>Screening for novel FADH2-dependent halogenase genes in the metagenomes of marine sponge associated microbial consortia.</title>
        <authorList>
            <person name="Scheuermayer M."/>
            <person name="Fieseler L."/>
            <person name="Bayer K."/>
            <person name="Hentschel U."/>
        </authorList>
    </citation>
    <scope>NUCLEOTIDE SEQUENCE</scope>
</reference>
<evidence type="ECO:0000256" key="1">
    <source>
        <dbReference type="ARBA" id="ARBA00022679"/>
    </source>
</evidence>
<organism evidence="4">
    <name type="scientific">uncultured microorganism</name>
    <dbReference type="NCBI Taxonomy" id="358574"/>
    <lineage>
        <taxon>unclassified sequences</taxon>
        <taxon>environmental samples</taxon>
    </lineage>
</organism>
<evidence type="ECO:0000259" key="3">
    <source>
        <dbReference type="PROSITE" id="PS51186"/>
    </source>
</evidence>
<dbReference type="PROSITE" id="PS51186">
    <property type="entry name" value="GNAT"/>
    <property type="match status" value="1"/>
</dbReference>
<name>E0X6N4_9ZZZZ</name>
<dbReference type="PANTHER" id="PTHR43877">
    <property type="entry name" value="AMINOALKYLPHOSPHONATE N-ACETYLTRANSFERASE-RELATED-RELATED"/>
    <property type="match status" value="1"/>
</dbReference>
<dbReference type="Gene3D" id="3.40.630.30">
    <property type="match status" value="1"/>
</dbReference>
<dbReference type="CDD" id="cd04301">
    <property type="entry name" value="NAT_SF"/>
    <property type="match status" value="1"/>
</dbReference>
<accession>E0X6N4</accession>
<dbReference type="EMBL" id="GQ844926">
    <property type="protein sequence ID" value="ACY25440.1"/>
    <property type="molecule type" value="Genomic_DNA"/>
</dbReference>